<accession>A0ACB8XD49</accession>
<reference evidence="1 2" key="2">
    <citation type="journal article" date="2022" name="Mol. Ecol. Resour.">
        <title>The genomes of chicory, endive, great burdock and yacon provide insights into Asteraceae paleo-polyploidization history and plant inulin production.</title>
        <authorList>
            <person name="Fan W."/>
            <person name="Wang S."/>
            <person name="Wang H."/>
            <person name="Wang A."/>
            <person name="Jiang F."/>
            <person name="Liu H."/>
            <person name="Zhao H."/>
            <person name="Xu D."/>
            <person name="Zhang Y."/>
        </authorList>
    </citation>
    <scope>NUCLEOTIDE SEQUENCE [LARGE SCALE GENOMIC DNA]</scope>
    <source>
        <strain evidence="2">cv. Niubang</strain>
    </source>
</reference>
<organism evidence="1 2">
    <name type="scientific">Arctium lappa</name>
    <name type="common">Greater burdock</name>
    <name type="synonym">Lappa major</name>
    <dbReference type="NCBI Taxonomy" id="4217"/>
    <lineage>
        <taxon>Eukaryota</taxon>
        <taxon>Viridiplantae</taxon>
        <taxon>Streptophyta</taxon>
        <taxon>Embryophyta</taxon>
        <taxon>Tracheophyta</taxon>
        <taxon>Spermatophyta</taxon>
        <taxon>Magnoliopsida</taxon>
        <taxon>eudicotyledons</taxon>
        <taxon>Gunneridae</taxon>
        <taxon>Pentapetalae</taxon>
        <taxon>asterids</taxon>
        <taxon>campanulids</taxon>
        <taxon>Asterales</taxon>
        <taxon>Asteraceae</taxon>
        <taxon>Carduoideae</taxon>
        <taxon>Cardueae</taxon>
        <taxon>Arctiinae</taxon>
        <taxon>Arctium</taxon>
    </lineage>
</organism>
<dbReference type="Proteomes" id="UP001055879">
    <property type="component" value="Linkage Group LG18"/>
</dbReference>
<name>A0ACB8XD49_ARCLA</name>
<dbReference type="EMBL" id="CM042064">
    <property type="protein sequence ID" value="KAI3664789.1"/>
    <property type="molecule type" value="Genomic_DNA"/>
</dbReference>
<sequence length="508" mass="55039">MSRRKNDSLSIEHVLQSEHGNLSKNSLNSNTFLGVVDHSLASTASFGTKSDDLHSPTVEGLKNCEEHSKIIYFGNKECRLNMEDSFSFFEKFNDGNYEVISVGEENGEAVMEGIMGKMEGNNFDLSEDMERSMGKCVMNVDGFCAKRNFSNHSTMHVTTQNLNSNDVLMEQICPNDGKHIMDSISKESGGLSKWDNSFCNPSGIVDHDSSTNFSTHEPNDLLFNSEIPFFKSSGGPLEDVHPLEKLQPTSPSSLSRQKPTSASALPTNTGPPPVSMSNGTIGNDGPISSASGPNKDNSSLFLSDGSPDGRGILPKPTFNDGLPSILGKPPSSPIPGKSSNSLFRNPHLSADVNFPSPNVAVTETLLLKSNVDTDGFQTVTRKSSVRAHASSSNDQVEQQKKDNYPAVASGKLANDKKKSKSKVPSRKEYRPDPGSSSFSSPIHMASSEPMDTAFEQDDLLDEEDVIEVESDDGATARFLTRDPLPSQVDLVPTPESERMDSTPSFVSK</sequence>
<protein>
    <submittedName>
        <fullName evidence="1">Uncharacterized protein</fullName>
    </submittedName>
</protein>
<gene>
    <name evidence="1" type="ORF">L6452_43397</name>
</gene>
<evidence type="ECO:0000313" key="2">
    <source>
        <dbReference type="Proteomes" id="UP001055879"/>
    </source>
</evidence>
<reference evidence="2" key="1">
    <citation type="journal article" date="2022" name="Mol. Ecol. Resour.">
        <title>The genomes of chicory, endive, great burdock and yacon provide insights into Asteraceae palaeo-polyploidization history and plant inulin production.</title>
        <authorList>
            <person name="Fan W."/>
            <person name="Wang S."/>
            <person name="Wang H."/>
            <person name="Wang A."/>
            <person name="Jiang F."/>
            <person name="Liu H."/>
            <person name="Zhao H."/>
            <person name="Xu D."/>
            <person name="Zhang Y."/>
        </authorList>
    </citation>
    <scope>NUCLEOTIDE SEQUENCE [LARGE SCALE GENOMIC DNA]</scope>
    <source>
        <strain evidence="2">cv. Niubang</strain>
    </source>
</reference>
<comment type="caution">
    <text evidence="1">The sequence shown here is derived from an EMBL/GenBank/DDBJ whole genome shotgun (WGS) entry which is preliminary data.</text>
</comment>
<evidence type="ECO:0000313" key="1">
    <source>
        <dbReference type="EMBL" id="KAI3664789.1"/>
    </source>
</evidence>
<proteinExistence type="predicted"/>
<keyword evidence="2" id="KW-1185">Reference proteome</keyword>